<proteinExistence type="predicted"/>
<evidence type="ECO:0000313" key="2">
    <source>
        <dbReference type="Proteomes" id="UP000769157"/>
    </source>
</evidence>
<dbReference type="RefSeq" id="XP_046060205.1">
    <property type="nucleotide sequence ID" value="XM_046206439.1"/>
</dbReference>
<reference evidence="1" key="1">
    <citation type="journal article" date="2021" name="Open Biol.">
        <title>Shared evolutionary footprints suggest mitochondrial oxidative damage underlies multiple complex I losses in fungi.</title>
        <authorList>
            <person name="Schikora-Tamarit M.A."/>
            <person name="Marcet-Houben M."/>
            <person name="Nosek J."/>
            <person name="Gabaldon T."/>
        </authorList>
    </citation>
    <scope>NUCLEOTIDE SEQUENCE</scope>
    <source>
        <strain evidence="1">CBS6075</strain>
    </source>
</reference>
<keyword evidence="2" id="KW-1185">Reference proteome</keyword>
<evidence type="ECO:0000313" key="1">
    <source>
        <dbReference type="EMBL" id="KAH3663869.1"/>
    </source>
</evidence>
<comment type="caution">
    <text evidence="1">The sequence shown here is derived from an EMBL/GenBank/DDBJ whole genome shotgun (WGS) entry which is preliminary data.</text>
</comment>
<dbReference type="AlphaFoldDB" id="A0A9P8P371"/>
<name>A0A9P8P371_9ASCO</name>
<reference evidence="1" key="2">
    <citation type="submission" date="2021-01" db="EMBL/GenBank/DDBJ databases">
        <authorList>
            <person name="Schikora-Tamarit M.A."/>
        </authorList>
    </citation>
    <scope>NUCLEOTIDE SEQUENCE</scope>
    <source>
        <strain evidence="1">CBS6075</strain>
    </source>
</reference>
<protein>
    <submittedName>
        <fullName evidence="1">Uncharacterized protein</fullName>
    </submittedName>
</protein>
<accession>A0A9P8P371</accession>
<sequence length="80" mass="8449">MLKSAAHTLYGTAGLDLSLELLHSFMPSSLKILDSPVTWCSKLAKEMKNLANEPSAATSSAKGSFSAGLVTYLVDVTMSL</sequence>
<dbReference type="EMBL" id="JAEUBE010000366">
    <property type="protein sequence ID" value="KAH3663869.1"/>
    <property type="molecule type" value="Genomic_DNA"/>
</dbReference>
<organism evidence="1 2">
    <name type="scientific">Ogataea philodendri</name>
    <dbReference type="NCBI Taxonomy" id="1378263"/>
    <lineage>
        <taxon>Eukaryota</taxon>
        <taxon>Fungi</taxon>
        <taxon>Dikarya</taxon>
        <taxon>Ascomycota</taxon>
        <taxon>Saccharomycotina</taxon>
        <taxon>Pichiomycetes</taxon>
        <taxon>Pichiales</taxon>
        <taxon>Pichiaceae</taxon>
        <taxon>Ogataea</taxon>
    </lineage>
</organism>
<gene>
    <name evidence="1" type="ORF">OGAPHI_005272</name>
</gene>
<dbReference type="GeneID" id="70237236"/>
<dbReference type="Proteomes" id="UP000769157">
    <property type="component" value="Unassembled WGS sequence"/>
</dbReference>